<dbReference type="InterPro" id="IPR011006">
    <property type="entry name" value="CheY-like_superfamily"/>
</dbReference>
<dbReference type="PROSITE" id="PS50110">
    <property type="entry name" value="RESPONSE_REGULATORY"/>
    <property type="match status" value="1"/>
</dbReference>
<dbReference type="Proteomes" id="UP000824230">
    <property type="component" value="Unassembled WGS sequence"/>
</dbReference>
<comment type="caution">
    <text evidence="13">The sequence shown here is derived from an EMBL/GenBank/DDBJ whole genome shotgun (WGS) entry which is preliminary data.</text>
</comment>
<comment type="subcellular location">
    <subcellularLocation>
        <location evidence="1">Cytoplasm</location>
    </subcellularLocation>
</comment>
<evidence type="ECO:0000313" key="14">
    <source>
        <dbReference type="Proteomes" id="UP000824230"/>
    </source>
</evidence>
<evidence type="ECO:0000256" key="10">
    <source>
        <dbReference type="PROSITE-ProRule" id="PRU00169"/>
    </source>
</evidence>
<evidence type="ECO:0000259" key="11">
    <source>
        <dbReference type="PROSITE" id="PS01124"/>
    </source>
</evidence>
<feature type="modified residue" description="4-aspartylphosphate" evidence="10">
    <location>
        <position position="55"/>
    </location>
</feature>
<evidence type="ECO:0000256" key="4">
    <source>
        <dbReference type="ARBA" id="ARBA00022553"/>
    </source>
</evidence>
<dbReference type="PROSITE" id="PS00041">
    <property type="entry name" value="HTH_ARAC_FAMILY_1"/>
    <property type="match status" value="1"/>
</dbReference>
<keyword evidence="3" id="KW-0963">Cytoplasm</keyword>
<dbReference type="InterPro" id="IPR018062">
    <property type="entry name" value="HTH_AraC-typ_CS"/>
</dbReference>
<dbReference type="InterPro" id="IPR051552">
    <property type="entry name" value="HptR"/>
</dbReference>
<evidence type="ECO:0000256" key="9">
    <source>
        <dbReference type="ARBA" id="ARBA00024867"/>
    </source>
</evidence>
<accession>A0A9D1VMP9</accession>
<dbReference type="Gene3D" id="1.10.10.60">
    <property type="entry name" value="Homeodomain-like"/>
    <property type="match status" value="2"/>
</dbReference>
<feature type="domain" description="Response regulatory" evidence="12">
    <location>
        <begin position="3"/>
        <end position="120"/>
    </location>
</feature>
<keyword evidence="7" id="KW-0238">DNA-binding</keyword>
<evidence type="ECO:0000256" key="6">
    <source>
        <dbReference type="ARBA" id="ARBA00023015"/>
    </source>
</evidence>
<dbReference type="SMART" id="SM00448">
    <property type="entry name" value="REC"/>
    <property type="match status" value="1"/>
</dbReference>
<dbReference type="PROSITE" id="PS01124">
    <property type="entry name" value="HTH_ARAC_FAMILY_2"/>
    <property type="match status" value="1"/>
</dbReference>
<evidence type="ECO:0000256" key="5">
    <source>
        <dbReference type="ARBA" id="ARBA00023012"/>
    </source>
</evidence>
<keyword evidence="5" id="KW-0902">Two-component regulatory system</keyword>
<evidence type="ECO:0000256" key="3">
    <source>
        <dbReference type="ARBA" id="ARBA00022490"/>
    </source>
</evidence>
<dbReference type="GO" id="GO:0000160">
    <property type="term" value="P:phosphorelay signal transduction system"/>
    <property type="evidence" value="ECO:0007669"/>
    <property type="project" value="UniProtKB-KW"/>
</dbReference>
<keyword evidence="6" id="KW-0805">Transcription regulation</keyword>
<evidence type="ECO:0000256" key="1">
    <source>
        <dbReference type="ARBA" id="ARBA00004496"/>
    </source>
</evidence>
<reference evidence="13" key="1">
    <citation type="journal article" date="2021" name="PeerJ">
        <title>Extensive microbial diversity within the chicken gut microbiome revealed by metagenomics and culture.</title>
        <authorList>
            <person name="Gilroy R."/>
            <person name="Ravi A."/>
            <person name="Getino M."/>
            <person name="Pursley I."/>
            <person name="Horton D.L."/>
            <person name="Alikhan N.F."/>
            <person name="Baker D."/>
            <person name="Gharbi K."/>
            <person name="Hall N."/>
            <person name="Watson M."/>
            <person name="Adriaenssens E.M."/>
            <person name="Foster-Nyarko E."/>
            <person name="Jarju S."/>
            <person name="Secka A."/>
            <person name="Antonio M."/>
            <person name="Oren A."/>
            <person name="Chaudhuri R.R."/>
            <person name="La Ragione R."/>
            <person name="Hildebrand F."/>
            <person name="Pallen M.J."/>
        </authorList>
    </citation>
    <scope>NUCLEOTIDE SEQUENCE</scope>
    <source>
        <strain evidence="13">ChiHjej12B11-1927</strain>
    </source>
</reference>
<dbReference type="GO" id="GO:0005737">
    <property type="term" value="C:cytoplasm"/>
    <property type="evidence" value="ECO:0007669"/>
    <property type="project" value="UniProtKB-SubCell"/>
</dbReference>
<protein>
    <recommendedName>
        <fullName evidence="2">Stage 0 sporulation protein A homolog</fullName>
    </recommendedName>
</protein>
<sequence>MKTLIVVEDEFRIRDGLSRLIQRLNMGVKVIGEAENGLEGLKMIQDLQPDIVITDIRMPKIEGLEMIRKAREMNIGCTFIILSGYAEFRYAQTAISYGVTDYLLKPVTISDVKKLLEKLNPQEEAVAETSEEYSNLVNIIMNAVKRDYATRISLSTYAEEYKVTPQYISMLFTKETGMTFSAYVRKIRMEKAKELLLTTDMKIYEVAVAVGYPEQKYFSKVFKEYTGVSAKQFVLQKKV</sequence>
<dbReference type="SMART" id="SM00342">
    <property type="entry name" value="HTH_ARAC"/>
    <property type="match status" value="1"/>
</dbReference>
<dbReference type="InterPro" id="IPR009057">
    <property type="entry name" value="Homeodomain-like_sf"/>
</dbReference>
<dbReference type="AlphaFoldDB" id="A0A9D1VMP9"/>
<feature type="domain" description="HTH araC/xylS-type" evidence="11">
    <location>
        <begin position="138"/>
        <end position="236"/>
    </location>
</feature>
<gene>
    <name evidence="13" type="ORF">H9738_09500</name>
</gene>
<comment type="function">
    <text evidence="9">May play the central regulatory role in sporulation. It may be an element of the effector pathway responsible for the activation of sporulation genes in response to nutritional stress. Spo0A may act in concert with spo0H (a sigma factor) to control the expression of some genes that are critical to the sporulation process.</text>
</comment>
<organism evidence="13 14">
    <name type="scientific">Candidatus Blautia pullistercoris</name>
    <dbReference type="NCBI Taxonomy" id="2838499"/>
    <lineage>
        <taxon>Bacteria</taxon>
        <taxon>Bacillati</taxon>
        <taxon>Bacillota</taxon>
        <taxon>Clostridia</taxon>
        <taxon>Lachnospirales</taxon>
        <taxon>Lachnospiraceae</taxon>
        <taxon>Blautia</taxon>
    </lineage>
</organism>
<dbReference type="GO" id="GO:0043565">
    <property type="term" value="F:sequence-specific DNA binding"/>
    <property type="evidence" value="ECO:0007669"/>
    <property type="project" value="InterPro"/>
</dbReference>
<dbReference type="Gene3D" id="3.40.50.2300">
    <property type="match status" value="1"/>
</dbReference>
<dbReference type="InterPro" id="IPR001789">
    <property type="entry name" value="Sig_transdc_resp-reg_receiver"/>
</dbReference>
<dbReference type="PANTHER" id="PTHR42713:SF3">
    <property type="entry name" value="TRANSCRIPTIONAL REGULATORY PROTEIN HPTR"/>
    <property type="match status" value="1"/>
</dbReference>
<evidence type="ECO:0000256" key="2">
    <source>
        <dbReference type="ARBA" id="ARBA00018672"/>
    </source>
</evidence>
<dbReference type="CDD" id="cd17536">
    <property type="entry name" value="REC_YesN-like"/>
    <property type="match status" value="1"/>
</dbReference>
<keyword evidence="4 10" id="KW-0597">Phosphoprotein</keyword>
<dbReference type="Pfam" id="PF12833">
    <property type="entry name" value="HTH_18"/>
    <property type="match status" value="1"/>
</dbReference>
<proteinExistence type="predicted"/>
<dbReference type="InterPro" id="IPR018060">
    <property type="entry name" value="HTH_AraC"/>
</dbReference>
<dbReference type="Pfam" id="PF00072">
    <property type="entry name" value="Response_reg"/>
    <property type="match status" value="1"/>
</dbReference>
<name>A0A9D1VMP9_9FIRM</name>
<evidence type="ECO:0000256" key="8">
    <source>
        <dbReference type="ARBA" id="ARBA00023163"/>
    </source>
</evidence>
<evidence type="ECO:0000259" key="12">
    <source>
        <dbReference type="PROSITE" id="PS50110"/>
    </source>
</evidence>
<dbReference type="PANTHER" id="PTHR42713">
    <property type="entry name" value="HISTIDINE KINASE-RELATED"/>
    <property type="match status" value="1"/>
</dbReference>
<keyword evidence="8" id="KW-0804">Transcription</keyword>
<evidence type="ECO:0000313" key="13">
    <source>
        <dbReference type="EMBL" id="HIX38084.1"/>
    </source>
</evidence>
<dbReference type="SUPFAM" id="SSF46689">
    <property type="entry name" value="Homeodomain-like"/>
    <property type="match status" value="1"/>
</dbReference>
<reference evidence="13" key="2">
    <citation type="submission" date="2021-04" db="EMBL/GenBank/DDBJ databases">
        <authorList>
            <person name="Gilroy R."/>
        </authorList>
    </citation>
    <scope>NUCLEOTIDE SEQUENCE</scope>
    <source>
        <strain evidence="13">ChiHjej12B11-1927</strain>
    </source>
</reference>
<dbReference type="EMBL" id="DXFG01000199">
    <property type="protein sequence ID" value="HIX38084.1"/>
    <property type="molecule type" value="Genomic_DNA"/>
</dbReference>
<dbReference type="SUPFAM" id="SSF52172">
    <property type="entry name" value="CheY-like"/>
    <property type="match status" value="1"/>
</dbReference>
<dbReference type="GO" id="GO:0003700">
    <property type="term" value="F:DNA-binding transcription factor activity"/>
    <property type="evidence" value="ECO:0007669"/>
    <property type="project" value="InterPro"/>
</dbReference>
<evidence type="ECO:0000256" key="7">
    <source>
        <dbReference type="ARBA" id="ARBA00023125"/>
    </source>
</evidence>